<dbReference type="SUPFAM" id="SSF81333">
    <property type="entry name" value="F1F0 ATP synthase subunit C"/>
    <property type="match status" value="1"/>
</dbReference>
<gene>
    <name evidence="7" type="primary">atpK</name>
    <name evidence="7" type="ORF">AArcS_2773</name>
</gene>
<dbReference type="AlphaFoldDB" id="A0A897MU16"/>
<feature type="domain" description="V-ATPase proteolipid subunit C-like" evidence="6">
    <location>
        <begin position="35"/>
        <end position="92"/>
    </location>
</feature>
<sequence length="94" mass="9512">METELLTTLAESATILEAMSPEAAEALATGYAQVAAAIAVAVSALAAGYAERGIGSAAIGAISEDEDLFGKSLVITVLPETLVIFALVVFILTL</sequence>
<name>A0A897MU16_9EURY</name>
<feature type="transmembrane region" description="Helical" evidence="5">
    <location>
        <begin position="30"/>
        <end position="51"/>
    </location>
</feature>
<organism evidence="7 8">
    <name type="scientific">Natranaeroarchaeum sulfidigenes</name>
    <dbReference type="NCBI Taxonomy" id="2784880"/>
    <lineage>
        <taxon>Archaea</taxon>
        <taxon>Methanobacteriati</taxon>
        <taxon>Methanobacteriota</taxon>
        <taxon>Stenosarchaea group</taxon>
        <taxon>Halobacteria</taxon>
        <taxon>Halobacteriales</taxon>
        <taxon>Natronoarchaeaceae</taxon>
        <taxon>Natranaeroarchaeum</taxon>
    </lineage>
</organism>
<evidence type="ECO:0000256" key="4">
    <source>
        <dbReference type="ARBA" id="ARBA00023136"/>
    </source>
</evidence>
<feature type="transmembrane region" description="Helical" evidence="5">
    <location>
        <begin position="72"/>
        <end position="92"/>
    </location>
</feature>
<dbReference type="GeneID" id="70686151"/>
<keyword evidence="8" id="KW-1185">Reference proteome</keyword>
<evidence type="ECO:0000256" key="3">
    <source>
        <dbReference type="ARBA" id="ARBA00022989"/>
    </source>
</evidence>
<evidence type="ECO:0000259" key="6">
    <source>
        <dbReference type="Pfam" id="PF00137"/>
    </source>
</evidence>
<dbReference type="KEGG" id="hara:AArcS_2773"/>
<dbReference type="GO" id="GO:0033177">
    <property type="term" value="C:proton-transporting two-sector ATPase complex, proton-transporting domain"/>
    <property type="evidence" value="ECO:0007669"/>
    <property type="project" value="InterPro"/>
</dbReference>
<dbReference type="EMBL" id="CP064786">
    <property type="protein sequence ID" value="QSG03967.1"/>
    <property type="molecule type" value="Genomic_DNA"/>
</dbReference>
<dbReference type="GO" id="GO:0015078">
    <property type="term" value="F:proton transmembrane transporter activity"/>
    <property type="evidence" value="ECO:0007669"/>
    <property type="project" value="InterPro"/>
</dbReference>
<evidence type="ECO:0000313" key="8">
    <source>
        <dbReference type="Proteomes" id="UP000663586"/>
    </source>
</evidence>
<evidence type="ECO:0000256" key="5">
    <source>
        <dbReference type="SAM" id="Phobius"/>
    </source>
</evidence>
<dbReference type="Pfam" id="PF00137">
    <property type="entry name" value="ATP-synt_C"/>
    <property type="match status" value="1"/>
</dbReference>
<dbReference type="RefSeq" id="WP_375139616.1">
    <property type="nucleotide sequence ID" value="NZ_CP064786.1"/>
</dbReference>
<comment type="subcellular location">
    <subcellularLocation>
        <location evidence="1">Membrane</location>
        <topology evidence="1">Multi-pass membrane protein</topology>
    </subcellularLocation>
</comment>
<dbReference type="InterPro" id="IPR035921">
    <property type="entry name" value="F/V-ATP_Csub_sf"/>
</dbReference>
<keyword evidence="2 5" id="KW-0812">Transmembrane</keyword>
<proteinExistence type="predicted"/>
<keyword evidence="4 5" id="KW-0472">Membrane</keyword>
<evidence type="ECO:0000256" key="2">
    <source>
        <dbReference type="ARBA" id="ARBA00022692"/>
    </source>
</evidence>
<dbReference type="InterPro" id="IPR002379">
    <property type="entry name" value="ATPase_proteolipid_c-like_dom"/>
</dbReference>
<evidence type="ECO:0000256" key="1">
    <source>
        <dbReference type="ARBA" id="ARBA00004141"/>
    </source>
</evidence>
<dbReference type="Proteomes" id="UP000663586">
    <property type="component" value="Chromosome"/>
</dbReference>
<keyword evidence="3 5" id="KW-1133">Transmembrane helix</keyword>
<evidence type="ECO:0000313" key="7">
    <source>
        <dbReference type="EMBL" id="QSG03967.1"/>
    </source>
</evidence>
<protein>
    <submittedName>
        <fullName evidence="7">Archaeal/vacuolar-type H+-ATPase subunit K</fullName>
    </submittedName>
</protein>
<accession>A0A897MU16</accession>
<reference evidence="7" key="1">
    <citation type="submission" date="2020-11" db="EMBL/GenBank/DDBJ databases">
        <title>Carbohydrate-dependent, anaerobic sulfur respiration: A novel catabolism in halophilic archaea.</title>
        <authorList>
            <person name="Sorokin D.Y."/>
            <person name="Messina E."/>
            <person name="Smedile F."/>
            <person name="La Cono V."/>
            <person name="Hallsworth J.E."/>
            <person name="Yakimov M.M."/>
        </authorList>
    </citation>
    <scope>NUCLEOTIDE SEQUENCE</scope>
    <source>
        <strain evidence="7">AArc-S</strain>
    </source>
</reference>
<dbReference type="Gene3D" id="1.20.120.610">
    <property type="entry name" value="lithium bound rotor ring of v- atpase"/>
    <property type="match status" value="1"/>
</dbReference>